<comment type="subcellular location">
    <subcellularLocation>
        <location evidence="1">Mitochondrion</location>
    </subcellularLocation>
</comment>
<dbReference type="Pfam" id="PF10210">
    <property type="entry name" value="MRP-S32"/>
    <property type="match status" value="1"/>
</dbReference>
<accession>A0A8C9A9Q6</accession>
<dbReference type="AlphaFoldDB" id="A0A8C9A9Q6"/>
<name>A0A8C9A9Q6_PROSS</name>
<evidence type="ECO:0000256" key="4">
    <source>
        <dbReference type="ARBA" id="ARBA00022980"/>
    </source>
</evidence>
<keyword evidence="6" id="KW-0687">Ribonucleoprotein</keyword>
<evidence type="ECO:0000256" key="2">
    <source>
        <dbReference type="ARBA" id="ARBA00005556"/>
    </source>
</evidence>
<comment type="similarity">
    <text evidence="2">Belongs to the mitochondrion-specific ribosomal protein mL42 family.</text>
</comment>
<dbReference type="Proteomes" id="UP000694414">
    <property type="component" value="Unplaced"/>
</dbReference>
<keyword evidence="3" id="KW-0809">Transit peptide</keyword>
<evidence type="ECO:0000256" key="3">
    <source>
        <dbReference type="ARBA" id="ARBA00022946"/>
    </source>
</evidence>
<reference evidence="8" key="2">
    <citation type="submission" date="2025-09" db="UniProtKB">
        <authorList>
            <consortium name="Ensembl"/>
        </authorList>
    </citation>
    <scope>IDENTIFICATION</scope>
</reference>
<dbReference type="GO" id="GO:0005762">
    <property type="term" value="C:mitochondrial large ribosomal subunit"/>
    <property type="evidence" value="ECO:0007669"/>
    <property type="project" value="TreeGrafter"/>
</dbReference>
<dbReference type="Ensembl" id="ENSPSMT00000033164.1">
    <property type="protein sequence ID" value="ENSPSMP00000028724.1"/>
    <property type="gene ID" value="ENSPSMG00000019971.1"/>
</dbReference>
<evidence type="ECO:0000256" key="7">
    <source>
        <dbReference type="ARBA" id="ARBA00035189"/>
    </source>
</evidence>
<reference evidence="8" key="1">
    <citation type="submission" date="2025-08" db="UniProtKB">
        <authorList>
            <consortium name="Ensembl"/>
        </authorList>
    </citation>
    <scope>IDENTIFICATION</scope>
</reference>
<dbReference type="PANTHER" id="PTHR13450">
    <property type="entry name" value="MITOCHONDRIAL 39S RIBOSOMAL PROTEIN L42"/>
    <property type="match status" value="1"/>
</dbReference>
<evidence type="ECO:0000256" key="6">
    <source>
        <dbReference type="ARBA" id="ARBA00023274"/>
    </source>
</evidence>
<dbReference type="GeneTree" id="ENSGT00390000010491"/>
<organism evidence="8 9">
    <name type="scientific">Prolemur simus</name>
    <name type="common">Greater bamboo lemur</name>
    <name type="synonym">Hapalemur simus</name>
    <dbReference type="NCBI Taxonomy" id="1328070"/>
    <lineage>
        <taxon>Eukaryota</taxon>
        <taxon>Metazoa</taxon>
        <taxon>Chordata</taxon>
        <taxon>Craniata</taxon>
        <taxon>Vertebrata</taxon>
        <taxon>Euteleostomi</taxon>
        <taxon>Mammalia</taxon>
        <taxon>Eutheria</taxon>
        <taxon>Euarchontoglires</taxon>
        <taxon>Primates</taxon>
        <taxon>Strepsirrhini</taxon>
        <taxon>Lemuriformes</taxon>
        <taxon>Lemuridae</taxon>
        <taxon>Prolemur</taxon>
    </lineage>
</organism>
<dbReference type="InterPro" id="IPR019346">
    <property type="entry name" value="Ribosomal_mL42"/>
</dbReference>
<evidence type="ECO:0000313" key="8">
    <source>
        <dbReference type="Ensembl" id="ENSPSMP00000028724.1"/>
    </source>
</evidence>
<evidence type="ECO:0000256" key="1">
    <source>
        <dbReference type="ARBA" id="ARBA00004173"/>
    </source>
</evidence>
<evidence type="ECO:0000256" key="5">
    <source>
        <dbReference type="ARBA" id="ARBA00023128"/>
    </source>
</evidence>
<dbReference type="PANTHER" id="PTHR13450:SF4">
    <property type="entry name" value="LARGE RIBOSOMAL SUBUNIT PROTEIN ML42"/>
    <property type="match status" value="1"/>
</dbReference>
<keyword evidence="5" id="KW-0496">Mitochondrion</keyword>
<sequence>MAAAVKWVISKRTILKHLFPIQNKPLYCVCHKSTCSLLSDDYNCKVELALTSDGRTMVCYHPFVDIPHEHTKPTLYSQSNPKQKQQIGRHQFTRIQAIV</sequence>
<keyword evidence="9" id="KW-1185">Reference proteome</keyword>
<protein>
    <recommendedName>
        <fullName evidence="7">Large ribosomal subunit protein mL42</fullName>
    </recommendedName>
</protein>
<keyword evidence="4" id="KW-0689">Ribosomal protein</keyword>
<proteinExistence type="inferred from homology"/>
<evidence type="ECO:0000313" key="9">
    <source>
        <dbReference type="Proteomes" id="UP000694414"/>
    </source>
</evidence>